<evidence type="ECO:0000259" key="3">
    <source>
        <dbReference type="PROSITE" id="PS50966"/>
    </source>
</evidence>
<dbReference type="GO" id="GO:0061630">
    <property type="term" value="F:ubiquitin protein ligase activity"/>
    <property type="evidence" value="ECO:0007669"/>
    <property type="project" value="InterPro"/>
</dbReference>
<dbReference type="PANTHER" id="PTHR21540:SF0">
    <property type="entry name" value="PHD FAMILY PROTEIN"/>
    <property type="match status" value="1"/>
</dbReference>
<evidence type="ECO:0000313" key="4">
    <source>
        <dbReference type="EMBL" id="WOO84438.1"/>
    </source>
</evidence>
<feature type="compositionally biased region" description="Basic and acidic residues" evidence="2">
    <location>
        <begin position="182"/>
        <end position="193"/>
    </location>
</feature>
<keyword evidence="1" id="KW-0479">Metal-binding</keyword>
<dbReference type="SUPFAM" id="SSF57850">
    <property type="entry name" value="RING/U-box"/>
    <property type="match status" value="1"/>
</dbReference>
<sequence>MALGSSAPPAKKRKAAASTDEAESSSAAAARAEQPEKRALRERAKCPVAIAQRSQRVMSQRMFMVDREDTGSAENLASVFKVLGSTGNVYTVEISHLPSCDCPDFAKGNSPCKHIIFIFLKVLKVPLGSTVWYQRALLTSELRAVMDAVPAAADVAVAPRVRAAFLKATGSTRVEEEAPAEPEDKSADDEGKRLSSIGEDCPVCFEEMSEAEHAANGLVFDLSDGGCGKPLHAQCFAMWSQTARAKSAPATCVWCRSAWKATPKPNADAEVGYSGGYLNLAELAGVSRERDTSSYYQGINWRKRNRDYD</sequence>
<dbReference type="EMBL" id="CP086719">
    <property type="protein sequence ID" value="WOO84438.1"/>
    <property type="molecule type" value="Genomic_DNA"/>
</dbReference>
<organism evidence="4 5">
    <name type="scientific">Vanrija pseudolonga</name>
    <dbReference type="NCBI Taxonomy" id="143232"/>
    <lineage>
        <taxon>Eukaryota</taxon>
        <taxon>Fungi</taxon>
        <taxon>Dikarya</taxon>
        <taxon>Basidiomycota</taxon>
        <taxon>Agaricomycotina</taxon>
        <taxon>Tremellomycetes</taxon>
        <taxon>Trichosporonales</taxon>
        <taxon>Trichosporonaceae</taxon>
        <taxon>Vanrija</taxon>
    </lineage>
</organism>
<protein>
    <submittedName>
        <fullName evidence="4">E3 ubiquitin-protein ligase Zswim2</fullName>
    </submittedName>
</protein>
<keyword evidence="1" id="KW-0862">Zinc</keyword>
<dbReference type="InterPro" id="IPR007527">
    <property type="entry name" value="Znf_SWIM"/>
</dbReference>
<dbReference type="Proteomes" id="UP000827549">
    <property type="component" value="Chromosome 6"/>
</dbReference>
<dbReference type="Pfam" id="PF04434">
    <property type="entry name" value="SWIM"/>
    <property type="match status" value="1"/>
</dbReference>
<dbReference type="PANTHER" id="PTHR21540">
    <property type="entry name" value="RING FINGER AND SWIM DOMAIN-CONTAINING PROTEIN 2"/>
    <property type="match status" value="1"/>
</dbReference>
<accession>A0AAF0YCZ8</accession>
<name>A0AAF0YCZ8_9TREE</name>
<proteinExistence type="predicted"/>
<evidence type="ECO:0000256" key="2">
    <source>
        <dbReference type="SAM" id="MobiDB-lite"/>
    </source>
</evidence>
<keyword evidence="5" id="KW-1185">Reference proteome</keyword>
<dbReference type="AlphaFoldDB" id="A0AAF0YCZ8"/>
<feature type="region of interest" description="Disordered" evidence="2">
    <location>
        <begin position="1"/>
        <end position="41"/>
    </location>
</feature>
<dbReference type="RefSeq" id="XP_062630464.1">
    <property type="nucleotide sequence ID" value="XM_062774480.1"/>
</dbReference>
<keyword evidence="1" id="KW-0863">Zinc-finger</keyword>
<dbReference type="InterPro" id="IPR013083">
    <property type="entry name" value="Znf_RING/FYVE/PHD"/>
</dbReference>
<gene>
    <name evidence="4" type="primary">Zswim2</name>
    <name evidence="4" type="ORF">LOC62_06G007957</name>
</gene>
<dbReference type="GO" id="GO:0008270">
    <property type="term" value="F:zinc ion binding"/>
    <property type="evidence" value="ECO:0007669"/>
    <property type="project" value="UniProtKB-KW"/>
</dbReference>
<reference evidence="4" key="1">
    <citation type="submission" date="2023-10" db="EMBL/GenBank/DDBJ databases">
        <authorList>
            <person name="Noh H."/>
        </authorList>
    </citation>
    <scope>NUCLEOTIDE SEQUENCE</scope>
    <source>
        <strain evidence="4">DUCC4014</strain>
    </source>
</reference>
<dbReference type="InterPro" id="IPR039903">
    <property type="entry name" value="Zswim2"/>
</dbReference>
<feature type="region of interest" description="Disordered" evidence="2">
    <location>
        <begin position="172"/>
        <end position="194"/>
    </location>
</feature>
<dbReference type="GeneID" id="87811127"/>
<evidence type="ECO:0000313" key="5">
    <source>
        <dbReference type="Proteomes" id="UP000827549"/>
    </source>
</evidence>
<dbReference type="PROSITE" id="PS50966">
    <property type="entry name" value="ZF_SWIM"/>
    <property type="match status" value="1"/>
</dbReference>
<dbReference type="Gene3D" id="3.30.40.10">
    <property type="entry name" value="Zinc/RING finger domain, C3HC4 (zinc finger)"/>
    <property type="match status" value="1"/>
</dbReference>
<feature type="compositionally biased region" description="Low complexity" evidence="2">
    <location>
        <begin position="16"/>
        <end position="32"/>
    </location>
</feature>
<feature type="domain" description="SWIM-type" evidence="3">
    <location>
        <begin position="90"/>
        <end position="123"/>
    </location>
</feature>
<evidence type="ECO:0000256" key="1">
    <source>
        <dbReference type="PROSITE-ProRule" id="PRU00325"/>
    </source>
</evidence>